<dbReference type="Pfam" id="PF03551">
    <property type="entry name" value="PadR"/>
    <property type="match status" value="1"/>
</dbReference>
<dbReference type="EMBL" id="CP051151">
    <property type="protein sequence ID" value="QLY39560.1"/>
    <property type="molecule type" value="Genomic_DNA"/>
</dbReference>
<gene>
    <name evidence="2" type="ORF">HF295_01255</name>
</gene>
<dbReference type="AlphaFoldDB" id="A0A7L6MZY7"/>
<evidence type="ECO:0000313" key="2">
    <source>
        <dbReference type="EMBL" id="QLY39560.1"/>
    </source>
</evidence>
<dbReference type="InterPro" id="IPR036390">
    <property type="entry name" value="WH_DNA-bd_sf"/>
</dbReference>
<sequence>MTKNSDHIRGFTDYFILSILEKYDSYGYEIAKIIETVSKENINLNEATLYIALKRLLNEGKISTYKQKNKKGISRRYYRLNDEGKKQLKTFRKEWINLENTLTTLVSGKFKYERYE</sequence>
<dbReference type="Proteomes" id="UP000512167">
    <property type="component" value="Chromosome"/>
</dbReference>
<dbReference type="RefSeq" id="WP_312032034.1">
    <property type="nucleotide sequence ID" value="NZ_CP051151.1"/>
</dbReference>
<evidence type="ECO:0000313" key="3">
    <source>
        <dbReference type="Proteomes" id="UP000512167"/>
    </source>
</evidence>
<dbReference type="InterPro" id="IPR052509">
    <property type="entry name" value="Metal_resp_DNA-bind_regulator"/>
</dbReference>
<dbReference type="SUPFAM" id="SSF46785">
    <property type="entry name" value="Winged helix' DNA-binding domain"/>
    <property type="match status" value="1"/>
</dbReference>
<dbReference type="InterPro" id="IPR036388">
    <property type="entry name" value="WH-like_DNA-bd_sf"/>
</dbReference>
<keyword evidence="3" id="KW-1185">Reference proteome</keyword>
<reference evidence="2 3" key="1">
    <citation type="submission" date="2020-04" db="EMBL/GenBank/DDBJ databases">
        <authorList>
            <person name="Zheng R.K."/>
            <person name="Sun C.M."/>
        </authorList>
    </citation>
    <scope>NUCLEOTIDE SEQUENCE [LARGE SCALE GENOMIC DNA]</scope>
    <source>
        <strain evidence="3">zrk29</strain>
    </source>
</reference>
<organism evidence="2 3">
    <name type="scientific">Hujiaoplasma nucleasis</name>
    <dbReference type="NCBI Taxonomy" id="2725268"/>
    <lineage>
        <taxon>Bacteria</taxon>
        <taxon>Bacillati</taxon>
        <taxon>Mycoplasmatota</taxon>
        <taxon>Mollicutes</taxon>
        <taxon>Candidatus Izemoplasmatales</taxon>
        <taxon>Hujiaoplasmataceae</taxon>
        <taxon>Hujiaoplasma</taxon>
    </lineage>
</organism>
<dbReference type="PANTHER" id="PTHR33169">
    <property type="entry name" value="PADR-FAMILY TRANSCRIPTIONAL REGULATOR"/>
    <property type="match status" value="1"/>
</dbReference>
<name>A0A7L6MZY7_9MOLU</name>
<dbReference type="PANTHER" id="PTHR33169:SF14">
    <property type="entry name" value="TRANSCRIPTIONAL REGULATOR RV3488"/>
    <property type="match status" value="1"/>
</dbReference>
<feature type="domain" description="Transcription regulator PadR N-terminal" evidence="1">
    <location>
        <begin position="16"/>
        <end position="89"/>
    </location>
</feature>
<proteinExistence type="predicted"/>
<accession>A0A7L6MZY7</accession>
<evidence type="ECO:0000259" key="1">
    <source>
        <dbReference type="Pfam" id="PF03551"/>
    </source>
</evidence>
<dbReference type="Gene3D" id="1.10.10.10">
    <property type="entry name" value="Winged helix-like DNA-binding domain superfamily/Winged helix DNA-binding domain"/>
    <property type="match status" value="1"/>
</dbReference>
<dbReference type="KEGG" id="tbk:HF295_01255"/>
<protein>
    <submittedName>
        <fullName evidence="2">PadR family transcriptional regulator</fullName>
    </submittedName>
</protein>
<dbReference type="InterPro" id="IPR005149">
    <property type="entry name" value="Tscrpt_reg_PadR_N"/>
</dbReference>